<dbReference type="RefSeq" id="WP_304560592.1">
    <property type="nucleotide sequence ID" value="NZ_JAUQSZ010000004.1"/>
</dbReference>
<dbReference type="Pfam" id="PF00106">
    <property type="entry name" value="adh_short"/>
    <property type="match status" value="1"/>
</dbReference>
<dbReference type="Proteomes" id="UP001176468">
    <property type="component" value="Unassembled WGS sequence"/>
</dbReference>
<dbReference type="PANTHER" id="PTHR42760">
    <property type="entry name" value="SHORT-CHAIN DEHYDROGENASES/REDUCTASES FAMILY MEMBER"/>
    <property type="match status" value="1"/>
</dbReference>
<keyword evidence="3" id="KW-1185">Reference proteome</keyword>
<dbReference type="SUPFAM" id="SSF51735">
    <property type="entry name" value="NAD(P)-binding Rossmann-fold domains"/>
    <property type="match status" value="1"/>
</dbReference>
<protein>
    <submittedName>
        <fullName evidence="2">SDR family oxidoreductase</fullName>
    </submittedName>
</protein>
<reference evidence="2" key="1">
    <citation type="submission" date="2023-07" db="EMBL/GenBank/DDBJ databases">
        <authorList>
            <person name="Kim M.K."/>
        </authorList>
    </citation>
    <scope>NUCLEOTIDE SEQUENCE</scope>
    <source>
        <strain evidence="2">CA1-15</strain>
    </source>
</reference>
<comment type="similarity">
    <text evidence="1">Belongs to the short-chain dehydrogenases/reductases (SDR) family.</text>
</comment>
<dbReference type="Gene3D" id="3.40.50.720">
    <property type="entry name" value="NAD(P)-binding Rossmann-like Domain"/>
    <property type="match status" value="1"/>
</dbReference>
<organism evidence="2 3">
    <name type="scientific">Sphingomonas immobilis</name>
    <dbReference type="NCBI Taxonomy" id="3063997"/>
    <lineage>
        <taxon>Bacteria</taxon>
        <taxon>Pseudomonadati</taxon>
        <taxon>Pseudomonadota</taxon>
        <taxon>Alphaproteobacteria</taxon>
        <taxon>Sphingomonadales</taxon>
        <taxon>Sphingomonadaceae</taxon>
        <taxon>Sphingomonas</taxon>
    </lineage>
</organism>
<evidence type="ECO:0000313" key="3">
    <source>
        <dbReference type="Proteomes" id="UP001176468"/>
    </source>
</evidence>
<evidence type="ECO:0000256" key="1">
    <source>
        <dbReference type="ARBA" id="ARBA00006484"/>
    </source>
</evidence>
<comment type="caution">
    <text evidence="2">The sequence shown here is derived from an EMBL/GenBank/DDBJ whole genome shotgun (WGS) entry which is preliminary data.</text>
</comment>
<gene>
    <name evidence="2" type="ORF">Q5H94_07285</name>
</gene>
<accession>A0ABT8ZX18</accession>
<sequence>MSDDILAARARSRPGLPVAIVIGGCGGMGMACVRRLAQHHAVVIADLDGARAEQAAAALAAEGYSVAGAGCDATDAAAVAALFAHAARLGPVTAIAHVLGLSPSMADAPTILTVNLVAPALVAEAALAHMPPGGAAVFVSSIAGHGTRVPDAVQPILDAPLDPDFRASITAALPDLTSSDAYRFSKATLLRFCRRNAAAWGARGLRINSLSPGLIRTPMGDREFDRSPAKGALLQRIPLERQGELTEIADGLEFLLSNKASFITGTDLLIDGGLVATNEPG</sequence>
<dbReference type="InterPro" id="IPR036291">
    <property type="entry name" value="NAD(P)-bd_dom_sf"/>
</dbReference>
<proteinExistence type="inferred from homology"/>
<dbReference type="EMBL" id="JAUQSZ010000004">
    <property type="protein sequence ID" value="MDO7842123.1"/>
    <property type="molecule type" value="Genomic_DNA"/>
</dbReference>
<name>A0ABT8ZX18_9SPHN</name>
<evidence type="ECO:0000313" key="2">
    <source>
        <dbReference type="EMBL" id="MDO7842123.1"/>
    </source>
</evidence>
<dbReference type="PRINTS" id="PR00081">
    <property type="entry name" value="GDHRDH"/>
</dbReference>
<dbReference type="InterPro" id="IPR002347">
    <property type="entry name" value="SDR_fam"/>
</dbReference>
<dbReference type="Pfam" id="PF13561">
    <property type="entry name" value="adh_short_C2"/>
    <property type="match status" value="1"/>
</dbReference>